<comment type="caution">
    <text evidence="8">The sequence shown here is derived from an EMBL/GenBank/DDBJ whole genome shotgun (WGS) entry which is preliminary data.</text>
</comment>
<dbReference type="GO" id="GO:0006098">
    <property type="term" value="P:pentose-phosphate shunt"/>
    <property type="evidence" value="ECO:0007669"/>
    <property type="project" value="InterPro"/>
</dbReference>
<dbReference type="SUPFAM" id="SSF100950">
    <property type="entry name" value="NagB/RpiA/CoA transferase-like"/>
    <property type="match status" value="1"/>
</dbReference>
<dbReference type="GO" id="GO:0005975">
    <property type="term" value="P:carbohydrate metabolic process"/>
    <property type="evidence" value="ECO:0007669"/>
    <property type="project" value="InterPro"/>
</dbReference>
<reference evidence="8" key="1">
    <citation type="submission" date="2020-06" db="EMBL/GenBank/DDBJ databases">
        <title>WGS assembly of Ceratodon purpureus strain R40.</title>
        <authorList>
            <person name="Carey S.B."/>
            <person name="Jenkins J."/>
            <person name="Shu S."/>
            <person name="Lovell J.T."/>
            <person name="Sreedasyam A."/>
            <person name="Maumus F."/>
            <person name="Tiley G.P."/>
            <person name="Fernandez-Pozo N."/>
            <person name="Barry K."/>
            <person name="Chen C."/>
            <person name="Wang M."/>
            <person name="Lipzen A."/>
            <person name="Daum C."/>
            <person name="Saski C.A."/>
            <person name="Payton A.C."/>
            <person name="Mcbreen J.C."/>
            <person name="Conrad R.E."/>
            <person name="Kollar L.M."/>
            <person name="Olsson S."/>
            <person name="Huttunen S."/>
            <person name="Landis J.B."/>
            <person name="Wickett N.J."/>
            <person name="Johnson M.G."/>
            <person name="Rensing S.A."/>
            <person name="Grimwood J."/>
            <person name="Schmutz J."/>
            <person name="Mcdaniel S.F."/>
        </authorList>
    </citation>
    <scope>NUCLEOTIDE SEQUENCE</scope>
    <source>
        <strain evidence="8">R40</strain>
    </source>
</reference>
<dbReference type="PANTHER" id="PTHR11054:SF23">
    <property type="entry name" value="GLUCOSAMINE_GALACTOSAMINE-6-PHOSPHATE ISOMERASE DOMAIN-CONTAINING PROTEIN"/>
    <property type="match status" value="1"/>
</dbReference>
<dbReference type="AlphaFoldDB" id="A0A8T0IHY3"/>
<feature type="domain" description="Glucosamine/galactosamine-6-phosphate isomerase" evidence="7">
    <location>
        <begin position="154"/>
        <end position="385"/>
    </location>
</feature>
<dbReference type="Proteomes" id="UP000822688">
    <property type="component" value="Chromosome 3"/>
</dbReference>
<dbReference type="Pfam" id="PF01182">
    <property type="entry name" value="Glucosamine_iso"/>
    <property type="match status" value="1"/>
</dbReference>
<evidence type="ECO:0000256" key="4">
    <source>
        <dbReference type="ARBA" id="ARBA00013198"/>
    </source>
</evidence>
<name>A0A8T0IHY3_CERPU</name>
<comment type="similarity">
    <text evidence="3">Belongs to the glucosamine/galactosamine-6-phosphate isomerase family. 6-phosphogluconolactonase subfamily.</text>
</comment>
<dbReference type="EMBL" id="CM026423">
    <property type="protein sequence ID" value="KAG0582417.1"/>
    <property type="molecule type" value="Genomic_DNA"/>
</dbReference>
<protein>
    <recommendedName>
        <fullName evidence="4">6-phosphogluconolactonase</fullName>
        <ecNumber evidence="4">3.1.1.31</ecNumber>
    </recommendedName>
</protein>
<dbReference type="Gene3D" id="3.40.50.1360">
    <property type="match status" value="1"/>
</dbReference>
<sequence>MAFTHAAYATPGAVSTPRPVDPQAQSAPSSIRLSYGQSIVKFPGARDVKSRLSLVCASASSSEASGSLNNAAPIGTEPTRRGRPKSSDPSTTTKAVKKKAEGKPVVDSTASDADESHIKAVQSQNGKPVPAVHLFEYEEGGPWPCSVSILPHLHDVAESLADYVAQISEESIKHRGFFTIVLSGGSLVKALHRLAEEPYSKKIDWAKWYVFWADERMVPISHADSNYNHAKAEFLSKVPIPQENLITIDDWDVCSAAAHGYENRLKELTKAHKVLHTTNVNHHKYPRFDLVLLGIGPDGHIASLFPNTLQLAETRRWVVPITKSPKPPARRISLTLPCINAAAHVAFVVIGSSKAEVLQRVFERPALPGALPAQLVRPKHGELTWFVDKAAAARLSIEHYSDPKMFPSVDWSSLKETKANTSS</sequence>
<dbReference type="InterPro" id="IPR037171">
    <property type="entry name" value="NagB/RpiA_transferase-like"/>
</dbReference>
<feature type="compositionally biased region" description="Polar residues" evidence="6">
    <location>
        <begin position="23"/>
        <end position="35"/>
    </location>
</feature>
<proteinExistence type="inferred from homology"/>
<evidence type="ECO:0000259" key="7">
    <source>
        <dbReference type="Pfam" id="PF01182"/>
    </source>
</evidence>
<comment type="pathway">
    <text evidence="2">Carbohydrate degradation; pentose phosphate pathway; D-ribulose 5-phosphate from D-glucose 6-phosphate (oxidative stage): step 2/3.</text>
</comment>
<evidence type="ECO:0000256" key="5">
    <source>
        <dbReference type="ARBA" id="ARBA00022801"/>
    </source>
</evidence>
<feature type="region of interest" description="Disordered" evidence="6">
    <location>
        <begin position="63"/>
        <end position="125"/>
    </location>
</feature>
<evidence type="ECO:0000256" key="6">
    <source>
        <dbReference type="SAM" id="MobiDB-lite"/>
    </source>
</evidence>
<gene>
    <name evidence="8" type="ORF">KC19_3G058100</name>
</gene>
<dbReference type="InterPro" id="IPR006148">
    <property type="entry name" value="Glc/Gal-6P_isomerase"/>
</dbReference>
<evidence type="ECO:0000313" key="9">
    <source>
        <dbReference type="Proteomes" id="UP000822688"/>
    </source>
</evidence>
<dbReference type="FunFam" id="3.40.50.1360:FF:000005">
    <property type="entry name" value="6-phosphogluconolactonase"/>
    <property type="match status" value="1"/>
</dbReference>
<keyword evidence="5" id="KW-0378">Hydrolase</keyword>
<dbReference type="GO" id="GO:0017057">
    <property type="term" value="F:6-phosphogluconolactonase activity"/>
    <property type="evidence" value="ECO:0007669"/>
    <property type="project" value="UniProtKB-EC"/>
</dbReference>
<dbReference type="CDD" id="cd01400">
    <property type="entry name" value="6PGL"/>
    <property type="match status" value="1"/>
</dbReference>
<feature type="region of interest" description="Disordered" evidence="6">
    <location>
        <begin position="1"/>
        <end position="35"/>
    </location>
</feature>
<dbReference type="InterPro" id="IPR039104">
    <property type="entry name" value="6PGL"/>
</dbReference>
<keyword evidence="9" id="KW-1185">Reference proteome</keyword>
<accession>A0A8T0IHY3</accession>
<evidence type="ECO:0000256" key="1">
    <source>
        <dbReference type="ARBA" id="ARBA00000832"/>
    </source>
</evidence>
<organism evidence="8 9">
    <name type="scientific">Ceratodon purpureus</name>
    <name type="common">Fire moss</name>
    <name type="synonym">Dicranum purpureum</name>
    <dbReference type="NCBI Taxonomy" id="3225"/>
    <lineage>
        <taxon>Eukaryota</taxon>
        <taxon>Viridiplantae</taxon>
        <taxon>Streptophyta</taxon>
        <taxon>Embryophyta</taxon>
        <taxon>Bryophyta</taxon>
        <taxon>Bryophytina</taxon>
        <taxon>Bryopsida</taxon>
        <taxon>Dicranidae</taxon>
        <taxon>Pseudoditrichales</taxon>
        <taxon>Ditrichaceae</taxon>
        <taxon>Ceratodon</taxon>
    </lineage>
</organism>
<dbReference type="InterPro" id="IPR005900">
    <property type="entry name" value="6-phosphogluconolactonase_DevB"/>
</dbReference>
<dbReference type="NCBIfam" id="TIGR01198">
    <property type="entry name" value="pgl"/>
    <property type="match status" value="1"/>
</dbReference>
<dbReference type="PANTHER" id="PTHR11054">
    <property type="entry name" value="6-PHOSPHOGLUCONOLACTONASE"/>
    <property type="match status" value="1"/>
</dbReference>
<feature type="compositionally biased region" description="Low complexity" evidence="6">
    <location>
        <begin position="63"/>
        <end position="72"/>
    </location>
</feature>
<evidence type="ECO:0000256" key="2">
    <source>
        <dbReference type="ARBA" id="ARBA00004961"/>
    </source>
</evidence>
<comment type="catalytic activity">
    <reaction evidence="1">
        <text>6-phospho-D-glucono-1,5-lactone + H2O = 6-phospho-D-gluconate + H(+)</text>
        <dbReference type="Rhea" id="RHEA:12556"/>
        <dbReference type="ChEBI" id="CHEBI:15377"/>
        <dbReference type="ChEBI" id="CHEBI:15378"/>
        <dbReference type="ChEBI" id="CHEBI:57955"/>
        <dbReference type="ChEBI" id="CHEBI:58759"/>
        <dbReference type="EC" id="3.1.1.31"/>
    </reaction>
</comment>
<dbReference type="EC" id="3.1.1.31" evidence="4"/>
<evidence type="ECO:0000256" key="3">
    <source>
        <dbReference type="ARBA" id="ARBA00010662"/>
    </source>
</evidence>
<evidence type="ECO:0000313" key="8">
    <source>
        <dbReference type="EMBL" id="KAG0582417.1"/>
    </source>
</evidence>